<gene>
    <name evidence="1" type="ORF">TOI97_02660</name>
</gene>
<organism evidence="1 2">
    <name type="scientific">Denitrificimonas halotolerans</name>
    <dbReference type="NCBI Taxonomy" id="3098930"/>
    <lineage>
        <taxon>Bacteria</taxon>
        <taxon>Pseudomonadati</taxon>
        <taxon>Pseudomonadota</taxon>
        <taxon>Gammaproteobacteria</taxon>
        <taxon>Pseudomonadales</taxon>
        <taxon>Pseudomonadaceae</taxon>
        <taxon>Denitrificimonas</taxon>
    </lineage>
</organism>
<reference evidence="1 2" key="1">
    <citation type="submission" date="2023-12" db="EMBL/GenBank/DDBJ databases">
        <title>Denitrificimonas halotolerans sp. nov.,a novel species isolated from landfill leachate.</title>
        <authorList>
            <person name="Wang S."/>
        </authorList>
    </citation>
    <scope>NUCLEOTIDE SEQUENCE [LARGE SCALE GENOMIC DNA]</scope>
    <source>
        <strain evidence="1 2">JX-1</strain>
    </source>
</reference>
<sequence length="271" mass="31078">MAELNLGLPQFEAFFNTLGVPPSCLLNQPLFKKMFAEHDELDAKDKKALKEHVNKIRWLYTLKPNTINIAPYQDELREYGEVAVLQVELAESKRMDSKLMEQVGHFINRAIPYPLVIFFTDSQHSHAVAEGKEQLTLCLADKRINQANQEKWVIEEVLLAPSVALADSSVKAKEFLTSLQLANLPFSNFWQLYQALMSRVVAGQCAEITGRYRVISNGDQSRQNLQAYLQLEQTIKRLRSQIKKAEFSQQVTLNTQIKQHEQTLKQLAEYL</sequence>
<accession>A0ABU5GNH3</accession>
<dbReference type="Proteomes" id="UP001294570">
    <property type="component" value="Unassembled WGS sequence"/>
</dbReference>
<dbReference type="RefSeq" id="WP_321552582.1">
    <property type="nucleotide sequence ID" value="NZ_JAXIVU010000002.1"/>
</dbReference>
<evidence type="ECO:0000313" key="1">
    <source>
        <dbReference type="EMBL" id="MDY7218486.1"/>
    </source>
</evidence>
<keyword evidence="2" id="KW-1185">Reference proteome</keyword>
<dbReference type="InterPro" id="IPR025503">
    <property type="entry name" value="DUF4391"/>
</dbReference>
<proteinExistence type="predicted"/>
<dbReference type="Pfam" id="PF14335">
    <property type="entry name" value="DUF4391"/>
    <property type="match status" value="1"/>
</dbReference>
<dbReference type="EMBL" id="JAXIVU010000002">
    <property type="protein sequence ID" value="MDY7218486.1"/>
    <property type="molecule type" value="Genomic_DNA"/>
</dbReference>
<comment type="caution">
    <text evidence="1">The sequence shown here is derived from an EMBL/GenBank/DDBJ whole genome shotgun (WGS) entry which is preliminary data.</text>
</comment>
<evidence type="ECO:0000313" key="2">
    <source>
        <dbReference type="Proteomes" id="UP001294570"/>
    </source>
</evidence>
<protein>
    <submittedName>
        <fullName evidence="1">DUF4391 domain-containing protein</fullName>
    </submittedName>
</protein>
<name>A0ABU5GNH3_9GAMM</name>